<keyword evidence="4" id="KW-0256">Endoplasmic reticulum</keyword>
<evidence type="ECO:0000256" key="7">
    <source>
        <dbReference type="ARBA" id="ARBA00023121"/>
    </source>
</evidence>
<proteinExistence type="predicted"/>
<dbReference type="PROSITE" id="PS51847">
    <property type="entry name" value="SMP"/>
    <property type="match status" value="1"/>
</dbReference>
<evidence type="ECO:0000256" key="5">
    <source>
        <dbReference type="ARBA" id="ARBA00022989"/>
    </source>
</evidence>
<keyword evidence="6" id="KW-0445">Lipid transport</keyword>
<evidence type="ECO:0000256" key="6">
    <source>
        <dbReference type="ARBA" id="ARBA00023055"/>
    </source>
</evidence>
<accession>F8P671</accession>
<evidence type="ECO:0000256" key="9">
    <source>
        <dbReference type="SAM" id="MobiDB-lite"/>
    </source>
</evidence>
<dbReference type="PANTHER" id="PTHR13466">
    <property type="entry name" value="TEX2 PROTEIN-RELATED"/>
    <property type="match status" value="1"/>
</dbReference>
<organism>
    <name type="scientific">Serpula lacrymans var. lacrymans (strain S7.9)</name>
    <name type="common">Dry rot fungus</name>
    <dbReference type="NCBI Taxonomy" id="578457"/>
    <lineage>
        <taxon>Eukaryota</taxon>
        <taxon>Fungi</taxon>
        <taxon>Dikarya</taxon>
        <taxon>Basidiomycota</taxon>
        <taxon>Agaricomycotina</taxon>
        <taxon>Agaricomycetes</taxon>
        <taxon>Agaricomycetidae</taxon>
        <taxon>Boletales</taxon>
        <taxon>Coniophorineae</taxon>
        <taxon>Serpulaceae</taxon>
        <taxon>Serpula</taxon>
    </lineage>
</organism>
<keyword evidence="3" id="KW-0812">Transmembrane</keyword>
<reference evidence="11" key="1">
    <citation type="submission" date="2011-04" db="EMBL/GenBank/DDBJ databases">
        <title>Evolution of plant cell wall degrading machinery underlies the functional diversity of forest fungi.</title>
        <authorList>
            <consortium name="US DOE Joint Genome Institute (JGI-PGF)"/>
            <person name="Eastwood D.C."/>
            <person name="Floudas D."/>
            <person name="Binder M."/>
            <person name="Majcherczyk A."/>
            <person name="Schneider P."/>
            <person name="Aerts A."/>
            <person name="Asiegbu F.O."/>
            <person name="Baker S.E."/>
            <person name="Barry K."/>
            <person name="Bendiksby M."/>
            <person name="Blumentritt M."/>
            <person name="Coutinho P.M."/>
            <person name="Cullen D."/>
            <person name="Cullen D."/>
            <person name="Gathman A."/>
            <person name="Goodell B."/>
            <person name="Henrissat B."/>
            <person name="Ihrmark K."/>
            <person name="Kauserud H."/>
            <person name="Kohler A."/>
            <person name="LaButti K."/>
            <person name="Lapidus A."/>
            <person name="Lavin J.L."/>
            <person name="Lee Y.-H."/>
            <person name="Lindquist E."/>
            <person name="Lilly W."/>
            <person name="Lucas S."/>
            <person name="Morin E."/>
            <person name="Murat C."/>
            <person name="Oguiza J.A."/>
            <person name="Park J."/>
            <person name="Pisabarro A.G."/>
            <person name="Riley R."/>
            <person name="Rosling A."/>
            <person name="Salamov A."/>
            <person name="Schmidt O."/>
            <person name="Schmutz J."/>
            <person name="Skrede I."/>
            <person name="Stenlid J."/>
            <person name="Wiebenga A."/>
            <person name="Xie X."/>
            <person name="Kues U."/>
            <person name="Hibbett D.S."/>
            <person name="Hoffmeister D."/>
            <person name="Hogberg N."/>
            <person name="Martin F."/>
            <person name="Grigoriev I.V."/>
            <person name="Watkinson S.C."/>
        </authorList>
    </citation>
    <scope>NUCLEOTIDE SEQUENCE</scope>
    <source>
        <strain evidence="11">S7.9</strain>
    </source>
</reference>
<comment type="subcellular location">
    <subcellularLocation>
        <location evidence="1">Endoplasmic reticulum membrane</location>
    </subcellularLocation>
</comment>
<dbReference type="GO" id="GO:0032865">
    <property type="term" value="C:ERMES complex"/>
    <property type="evidence" value="ECO:0007669"/>
    <property type="project" value="TreeGrafter"/>
</dbReference>
<dbReference type="KEGG" id="sla:SERLADRAFT_475377"/>
<evidence type="ECO:0000256" key="2">
    <source>
        <dbReference type="ARBA" id="ARBA00022448"/>
    </source>
</evidence>
<keyword evidence="7" id="KW-0446">Lipid-binding</keyword>
<dbReference type="PANTHER" id="PTHR13466:SF0">
    <property type="entry name" value="SMP-LTD DOMAIN-CONTAINING PROTEIN"/>
    <property type="match status" value="1"/>
</dbReference>
<dbReference type="GO" id="GO:1990456">
    <property type="term" value="P:mitochondrion-endoplasmic reticulum membrane tethering"/>
    <property type="evidence" value="ECO:0007669"/>
    <property type="project" value="TreeGrafter"/>
</dbReference>
<protein>
    <recommendedName>
        <fullName evidence="10">SMP-LTD domain-containing protein</fullName>
    </recommendedName>
</protein>
<keyword evidence="5" id="KW-1133">Transmembrane helix</keyword>
<evidence type="ECO:0000259" key="10">
    <source>
        <dbReference type="PROSITE" id="PS51847"/>
    </source>
</evidence>
<evidence type="ECO:0000313" key="11">
    <source>
        <dbReference type="EMBL" id="EGO20938.1"/>
    </source>
</evidence>
<feature type="region of interest" description="Disordered" evidence="9">
    <location>
        <begin position="46"/>
        <end position="78"/>
    </location>
</feature>
<dbReference type="InterPro" id="IPR019411">
    <property type="entry name" value="MMM1_dom"/>
</dbReference>
<dbReference type="Proteomes" id="UP000008064">
    <property type="component" value="Unassembled WGS sequence"/>
</dbReference>
<dbReference type="GO" id="GO:0008289">
    <property type="term" value="F:lipid binding"/>
    <property type="evidence" value="ECO:0007669"/>
    <property type="project" value="UniProtKB-KW"/>
</dbReference>
<dbReference type="AlphaFoldDB" id="F8P671"/>
<dbReference type="GO" id="GO:0015914">
    <property type="term" value="P:phospholipid transport"/>
    <property type="evidence" value="ECO:0007669"/>
    <property type="project" value="TreeGrafter"/>
</dbReference>
<evidence type="ECO:0000256" key="3">
    <source>
        <dbReference type="ARBA" id="ARBA00022692"/>
    </source>
</evidence>
<evidence type="ECO:0000256" key="1">
    <source>
        <dbReference type="ARBA" id="ARBA00004586"/>
    </source>
</evidence>
<feature type="domain" description="SMP-LTD" evidence="10">
    <location>
        <begin position="81"/>
        <end position="287"/>
    </location>
</feature>
<dbReference type="CDD" id="cd21671">
    <property type="entry name" value="SMP_Mmm1"/>
    <property type="match status" value="1"/>
</dbReference>
<gene>
    <name evidence="11" type="ORF">SERLADRAFT_475377</name>
</gene>
<dbReference type="RefSeq" id="XP_007321895.1">
    <property type="nucleotide sequence ID" value="XM_007321833.1"/>
</dbReference>
<sequence length="291" mass="32235">MGGSNYIISLTPTFTQGLILGQLSILILLALIFKYLFLDASDAEHAPGLSSHHRPQLKAERPPWNYKTEPIHENGQSPLEVPESAEWFNMLAQQVTEVYRSKLRDNLADVEGDEVARKRIESYVNQIRPKGFLDYINIHSVDLGVSAPRLSGARLDTGDTMPINPKVILDMTYVDSLSVSLSTAYLFNYPMSSFARLPISLTISLSLFKSSITLTPPTPSSEPPSVTISIPPDFTLDLKTTSLIGSRAKLADVAKFHELIRHHLHRILASRGTWKVALPGLGNMAEPPEHK</sequence>
<dbReference type="InterPro" id="IPR031468">
    <property type="entry name" value="SMP_LBD"/>
</dbReference>
<keyword evidence="8" id="KW-0472">Membrane</keyword>
<evidence type="ECO:0000256" key="8">
    <source>
        <dbReference type="ARBA" id="ARBA00023136"/>
    </source>
</evidence>
<dbReference type="Pfam" id="PF10296">
    <property type="entry name" value="MMM1"/>
    <property type="match status" value="2"/>
</dbReference>
<name>F8P671_SERL9</name>
<dbReference type="HOGENOM" id="CLU_032730_0_0_1"/>
<dbReference type="GO" id="GO:0005789">
    <property type="term" value="C:endoplasmic reticulum membrane"/>
    <property type="evidence" value="ECO:0007669"/>
    <property type="project" value="UniProtKB-SubCell"/>
</dbReference>
<dbReference type="OrthoDB" id="5599157at2759"/>
<dbReference type="EMBL" id="GL945439">
    <property type="protein sequence ID" value="EGO20938.1"/>
    <property type="molecule type" value="Genomic_DNA"/>
</dbReference>
<keyword evidence="2" id="KW-0813">Transport</keyword>
<dbReference type="GeneID" id="18820632"/>
<evidence type="ECO:0000256" key="4">
    <source>
        <dbReference type="ARBA" id="ARBA00022824"/>
    </source>
</evidence>